<dbReference type="Pfam" id="PF13715">
    <property type="entry name" value="CarbopepD_reg_2"/>
    <property type="match status" value="1"/>
</dbReference>
<dbReference type="Proteomes" id="UP000298337">
    <property type="component" value="Unassembled WGS sequence"/>
</dbReference>
<sequence length="256" mass="28300">MYIHACTFDRILLPRRPPDHTPSHSPCMKLRANPFHPTTGDLLPAYRDAYLRGDLSLANTEAVDAYLKTNSSQADATLRRFYELKGQGQHVRPVGWVQRQFEMIRTEPQRFRQRAAALLVGSALLGGAVFAGTNTPTENFPVTADATTSAEAESAEALAANAAAGRVVTMRGRILNEDGQPLVGATVLDRANRRGVSTDREGNYAIVVPANQATQLQYAYAGYKEEEVLLTGKKSYDITLLPRTDAKTKKPHWWQF</sequence>
<evidence type="ECO:0008006" key="3">
    <source>
        <dbReference type="Google" id="ProtNLM"/>
    </source>
</evidence>
<protein>
    <recommendedName>
        <fullName evidence="3">Carboxypeptidase-like regulatory domain-containing protein</fullName>
    </recommendedName>
</protein>
<dbReference type="Gene3D" id="2.60.40.1120">
    <property type="entry name" value="Carboxypeptidase-like, regulatory domain"/>
    <property type="match status" value="1"/>
</dbReference>
<dbReference type="OrthoDB" id="883344at2"/>
<dbReference type="SUPFAM" id="SSF49464">
    <property type="entry name" value="Carboxypeptidase regulatory domain-like"/>
    <property type="match status" value="1"/>
</dbReference>
<keyword evidence="2" id="KW-1185">Reference proteome</keyword>
<accession>A0A4Z0P052</accession>
<evidence type="ECO:0000313" key="2">
    <source>
        <dbReference type="Proteomes" id="UP000298337"/>
    </source>
</evidence>
<dbReference type="AlphaFoldDB" id="A0A4Z0P052"/>
<proteinExistence type="predicted"/>
<gene>
    <name evidence="1" type="ORF">EU556_24435</name>
</gene>
<name>A0A4Z0P052_9BACT</name>
<dbReference type="InterPro" id="IPR008969">
    <property type="entry name" value="CarboxyPept-like_regulatory"/>
</dbReference>
<evidence type="ECO:0000313" key="1">
    <source>
        <dbReference type="EMBL" id="TGE03763.1"/>
    </source>
</evidence>
<reference evidence="1 2" key="1">
    <citation type="submission" date="2019-04" db="EMBL/GenBank/DDBJ databases">
        <authorList>
            <person name="Feng G."/>
            <person name="Zhang J."/>
            <person name="Zhu H."/>
        </authorList>
    </citation>
    <scope>NUCLEOTIDE SEQUENCE [LARGE SCALE GENOMIC DNA]</scope>
    <source>
        <strain evidence="1 2">92R-1</strain>
    </source>
</reference>
<organism evidence="1 2">
    <name type="scientific">Hymenobacter fodinae</name>
    <dbReference type="NCBI Taxonomy" id="2510796"/>
    <lineage>
        <taxon>Bacteria</taxon>
        <taxon>Pseudomonadati</taxon>
        <taxon>Bacteroidota</taxon>
        <taxon>Cytophagia</taxon>
        <taxon>Cytophagales</taxon>
        <taxon>Hymenobacteraceae</taxon>
        <taxon>Hymenobacter</taxon>
    </lineage>
</organism>
<comment type="caution">
    <text evidence="1">The sequence shown here is derived from an EMBL/GenBank/DDBJ whole genome shotgun (WGS) entry which is preliminary data.</text>
</comment>
<dbReference type="EMBL" id="SRLA01000007">
    <property type="protein sequence ID" value="TGE03763.1"/>
    <property type="molecule type" value="Genomic_DNA"/>
</dbReference>